<feature type="compositionally biased region" description="Low complexity" evidence="1">
    <location>
        <begin position="21"/>
        <end position="35"/>
    </location>
</feature>
<evidence type="ECO:0000313" key="2">
    <source>
        <dbReference type="EMBL" id="MFC6045526.1"/>
    </source>
</evidence>
<evidence type="ECO:0008006" key="4">
    <source>
        <dbReference type="Google" id="ProtNLM"/>
    </source>
</evidence>
<dbReference type="RefSeq" id="WP_379158898.1">
    <property type="nucleotide sequence ID" value="NZ_JBHSRJ010000009.1"/>
</dbReference>
<evidence type="ECO:0000256" key="1">
    <source>
        <dbReference type="SAM" id="MobiDB-lite"/>
    </source>
</evidence>
<gene>
    <name evidence="2" type="ORF">ACFPYL_20745</name>
</gene>
<sequence>MVLVGLAAAGCSGSDDEPEADTPTPTASSSAATPEVATDVSIGKLAGKLPTARRAALAGDVQQVVDGWIDAAYLAGDYPRTDFSDSWPGFTAGARATASRDGDLMSNKEIGASIDGVEPEKRQVVLDVLSVKKKPVGVTAHVVVRFATTGDTTKDVRVAGRLYLTKGTHGWQVFGYDVTKDAR</sequence>
<protein>
    <recommendedName>
        <fullName evidence="4">Nuclear transport factor 2 family protein</fullName>
    </recommendedName>
</protein>
<name>A0ABW1LNK4_9ACTN</name>
<evidence type="ECO:0000313" key="3">
    <source>
        <dbReference type="Proteomes" id="UP001596135"/>
    </source>
</evidence>
<dbReference type="Proteomes" id="UP001596135">
    <property type="component" value="Unassembled WGS sequence"/>
</dbReference>
<feature type="region of interest" description="Disordered" evidence="1">
    <location>
        <begin position="10"/>
        <end position="35"/>
    </location>
</feature>
<reference evidence="3" key="1">
    <citation type="journal article" date="2019" name="Int. J. Syst. Evol. Microbiol.">
        <title>The Global Catalogue of Microorganisms (GCM) 10K type strain sequencing project: providing services to taxonomists for standard genome sequencing and annotation.</title>
        <authorList>
            <consortium name="The Broad Institute Genomics Platform"/>
            <consortium name="The Broad Institute Genome Sequencing Center for Infectious Disease"/>
            <person name="Wu L."/>
            <person name="Ma J."/>
        </authorList>
    </citation>
    <scope>NUCLEOTIDE SEQUENCE [LARGE SCALE GENOMIC DNA]</scope>
    <source>
        <strain evidence="3">CCUG 54522</strain>
    </source>
</reference>
<proteinExistence type="predicted"/>
<comment type="caution">
    <text evidence="2">The sequence shown here is derived from an EMBL/GenBank/DDBJ whole genome shotgun (WGS) entry which is preliminary data.</text>
</comment>
<accession>A0ABW1LNK4</accession>
<keyword evidence="3" id="KW-1185">Reference proteome</keyword>
<dbReference type="EMBL" id="JBHSRJ010000009">
    <property type="protein sequence ID" value="MFC6045526.1"/>
    <property type="molecule type" value="Genomic_DNA"/>
</dbReference>
<organism evidence="2 3">
    <name type="scientific">Nocardioides hankookensis</name>
    <dbReference type="NCBI Taxonomy" id="443157"/>
    <lineage>
        <taxon>Bacteria</taxon>
        <taxon>Bacillati</taxon>
        <taxon>Actinomycetota</taxon>
        <taxon>Actinomycetes</taxon>
        <taxon>Propionibacteriales</taxon>
        <taxon>Nocardioidaceae</taxon>
        <taxon>Nocardioides</taxon>
    </lineage>
</organism>